<reference evidence="1 2" key="1">
    <citation type="journal article" date="2022" name="New Phytol.">
        <title>Ecological generalism drives hyperdiversity of secondary metabolite gene clusters in xylarialean endophytes.</title>
        <authorList>
            <person name="Franco M.E.E."/>
            <person name="Wisecaver J.H."/>
            <person name="Arnold A.E."/>
            <person name="Ju Y.M."/>
            <person name="Slot J.C."/>
            <person name="Ahrendt S."/>
            <person name="Moore L.P."/>
            <person name="Eastman K.E."/>
            <person name="Scott K."/>
            <person name="Konkel Z."/>
            <person name="Mondo S.J."/>
            <person name="Kuo A."/>
            <person name="Hayes R.D."/>
            <person name="Haridas S."/>
            <person name="Andreopoulos B."/>
            <person name="Riley R."/>
            <person name="LaButti K."/>
            <person name="Pangilinan J."/>
            <person name="Lipzen A."/>
            <person name="Amirebrahimi M."/>
            <person name="Yan J."/>
            <person name="Adam C."/>
            <person name="Keymanesh K."/>
            <person name="Ng V."/>
            <person name="Louie K."/>
            <person name="Northen T."/>
            <person name="Drula E."/>
            <person name="Henrissat B."/>
            <person name="Hsieh H.M."/>
            <person name="Youens-Clark K."/>
            <person name="Lutzoni F."/>
            <person name="Miadlikowska J."/>
            <person name="Eastwood D.C."/>
            <person name="Hamelin R.C."/>
            <person name="Grigoriev I.V."/>
            <person name="U'Ren J.M."/>
        </authorList>
    </citation>
    <scope>NUCLEOTIDE SEQUENCE [LARGE SCALE GENOMIC DNA]</scope>
    <source>
        <strain evidence="1 2">CBS 119005</strain>
    </source>
</reference>
<evidence type="ECO:0000313" key="2">
    <source>
        <dbReference type="Proteomes" id="UP001497700"/>
    </source>
</evidence>
<dbReference type="Proteomes" id="UP001497700">
    <property type="component" value="Unassembled WGS sequence"/>
</dbReference>
<keyword evidence="2" id="KW-1185">Reference proteome</keyword>
<sequence length="346" mass="39906">MPASLDEFKAIFPTLLEDLRKQCCERYELPVEVWQWFEKSLNYNTLGGKCNRGLSVVDTTQLLFGRDLTPDEYFDAAALGWMIELLQAMMLVLDDIMDASKTRRNQPCWYLVPAVGMVAVNDAPALGSAIYILLKKYFRGHPAYVDMFELFQEVSFQIELGQTLDMLVAPQDRVDLDKVNMDKYTSIVTFKTAYYSFYLPVAIALLYTDKASPQNLTQARGILIPMGQYFQIQDDYLDVFADPSVLGKIGTDIQDNKCSWLVNQALQKCTPDQKKVLEANYGRKSEHCEQVVKDLYDELGLDKVYRDFEEAKVADLRQKIDEVDETQGLKKEIFEEFLRKIYRRTK</sequence>
<accession>A0ACB9YRS6</accession>
<comment type="caution">
    <text evidence="1">The sequence shown here is derived from an EMBL/GenBank/DDBJ whole genome shotgun (WGS) entry which is preliminary data.</text>
</comment>
<proteinExistence type="predicted"/>
<gene>
    <name evidence="1" type="ORF">F4820DRAFT_53668</name>
</gene>
<evidence type="ECO:0000313" key="1">
    <source>
        <dbReference type="EMBL" id="KAI4861658.1"/>
    </source>
</evidence>
<name>A0ACB9YRS6_9PEZI</name>
<dbReference type="EMBL" id="MU393545">
    <property type="protein sequence ID" value="KAI4861658.1"/>
    <property type="molecule type" value="Genomic_DNA"/>
</dbReference>
<organism evidence="1 2">
    <name type="scientific">Hypoxylon rubiginosum</name>
    <dbReference type="NCBI Taxonomy" id="110542"/>
    <lineage>
        <taxon>Eukaryota</taxon>
        <taxon>Fungi</taxon>
        <taxon>Dikarya</taxon>
        <taxon>Ascomycota</taxon>
        <taxon>Pezizomycotina</taxon>
        <taxon>Sordariomycetes</taxon>
        <taxon>Xylariomycetidae</taxon>
        <taxon>Xylariales</taxon>
        <taxon>Hypoxylaceae</taxon>
        <taxon>Hypoxylon</taxon>
    </lineage>
</organism>
<protein>
    <submittedName>
        <fullName evidence="1">ERG20 farnesyl diphosphate synthase</fullName>
    </submittedName>
</protein>